<name>A0A0P6AIN3_9CRUS</name>
<dbReference type="AlphaFoldDB" id="A0A0P6AIN3"/>
<reference evidence="1" key="1">
    <citation type="submission" date="2015-10" db="EMBL/GenBank/DDBJ databases">
        <title>EvidentialGene: Evidence-directed Construction of Complete mRNA Transcriptomes without Genomes.</title>
        <authorList>
            <person name="Gilbert D.G."/>
        </authorList>
    </citation>
    <scope>NUCLEOTIDE SEQUENCE</scope>
</reference>
<proteinExistence type="predicted"/>
<sequence length="62" mass="7295">MFDHICNTKMHVANNDSVPFYTYRYEHPLYSIGYGYMVRKTFNCDKSISARCSLHWSISGHT</sequence>
<organism evidence="1">
    <name type="scientific">Daphnia magna</name>
    <dbReference type="NCBI Taxonomy" id="35525"/>
    <lineage>
        <taxon>Eukaryota</taxon>
        <taxon>Metazoa</taxon>
        <taxon>Ecdysozoa</taxon>
        <taxon>Arthropoda</taxon>
        <taxon>Crustacea</taxon>
        <taxon>Branchiopoda</taxon>
        <taxon>Diplostraca</taxon>
        <taxon>Cladocera</taxon>
        <taxon>Anomopoda</taxon>
        <taxon>Daphniidae</taxon>
        <taxon>Daphnia</taxon>
    </lineage>
</organism>
<evidence type="ECO:0000313" key="1">
    <source>
        <dbReference type="EMBL" id="JAN92617.1"/>
    </source>
</evidence>
<protein>
    <submittedName>
        <fullName evidence="1">Uncharacterized protein</fullName>
    </submittedName>
</protein>
<dbReference type="EMBL" id="GDIQ01002120">
    <property type="protein sequence ID" value="JAN92617.1"/>
    <property type="molecule type" value="Transcribed_RNA"/>
</dbReference>
<accession>A0A0P6AIN3</accession>